<comment type="caution">
    <text evidence="1">The sequence shown here is derived from an EMBL/GenBank/DDBJ whole genome shotgun (WGS) entry which is preliminary data.</text>
</comment>
<sequence length="122" mass="13489">MSGPYADEPGDLIPRPATTFPALRTALARLDPSRLPEYQADRDQAFTLATRHASFHPIRVFLTKWATEIEIERRPAMAARYHAALDAANTLDGDDPAWRAAMDECLAIHNEARAAQVPPLSP</sequence>
<keyword evidence="2" id="KW-1185">Reference proteome</keyword>
<protein>
    <submittedName>
        <fullName evidence="1">Uncharacterized protein</fullName>
    </submittedName>
</protein>
<evidence type="ECO:0000313" key="1">
    <source>
        <dbReference type="EMBL" id="NVK81691.1"/>
    </source>
</evidence>
<dbReference type="EMBL" id="JABBXF010000089">
    <property type="protein sequence ID" value="NVK81691.1"/>
    <property type="molecule type" value="Genomic_DNA"/>
</dbReference>
<reference evidence="1 2" key="1">
    <citation type="submission" date="2020-04" db="EMBL/GenBank/DDBJ databases">
        <title>Draft Genome Sequence of Streptomyces morookaense DSM 40503, an 8-azaguanine-producing strain.</title>
        <authorList>
            <person name="Qi J."/>
            <person name="Gao J.-M."/>
        </authorList>
    </citation>
    <scope>NUCLEOTIDE SEQUENCE [LARGE SCALE GENOMIC DNA]</scope>
    <source>
        <strain evidence="1 2">DSM 40503</strain>
    </source>
</reference>
<evidence type="ECO:0000313" key="2">
    <source>
        <dbReference type="Proteomes" id="UP000587462"/>
    </source>
</evidence>
<accession>A0A7Y7EAN7</accession>
<name>A0A7Y7EAN7_STRMO</name>
<dbReference type="Proteomes" id="UP000587462">
    <property type="component" value="Unassembled WGS sequence"/>
</dbReference>
<gene>
    <name evidence="1" type="ORF">HG542_29170</name>
</gene>
<proteinExistence type="predicted"/>
<dbReference type="RefSeq" id="WP_171086651.1">
    <property type="nucleotide sequence ID" value="NZ_BNBU01000009.1"/>
</dbReference>
<dbReference type="AlphaFoldDB" id="A0A7Y7EAN7"/>
<organism evidence="1 2">
    <name type="scientific">Streptomyces morookaense</name>
    <name type="common">Streptoverticillium morookaense</name>
    <dbReference type="NCBI Taxonomy" id="1970"/>
    <lineage>
        <taxon>Bacteria</taxon>
        <taxon>Bacillati</taxon>
        <taxon>Actinomycetota</taxon>
        <taxon>Actinomycetes</taxon>
        <taxon>Kitasatosporales</taxon>
        <taxon>Streptomycetaceae</taxon>
        <taxon>Streptomyces</taxon>
    </lineage>
</organism>